<evidence type="ECO:0000313" key="9">
    <source>
        <dbReference type="EMBL" id="ORX46495.1"/>
    </source>
</evidence>
<keyword evidence="4" id="KW-0508">mRNA splicing</keyword>
<keyword evidence="10" id="KW-1185">Reference proteome</keyword>
<keyword evidence="2" id="KW-0507">mRNA processing</keyword>
<dbReference type="GO" id="GO:0005685">
    <property type="term" value="C:U1 snRNP"/>
    <property type="evidence" value="ECO:0007669"/>
    <property type="project" value="TreeGrafter"/>
</dbReference>
<evidence type="ECO:0000259" key="7">
    <source>
        <dbReference type="PROSITE" id="PS50020"/>
    </source>
</evidence>
<dbReference type="FunFam" id="1.10.10.440:FF:000013">
    <property type="entry name" value="pre-mRNA-processing protein 40A isoform X1"/>
    <property type="match status" value="1"/>
</dbReference>
<comment type="caution">
    <text evidence="9">The sequence shown here is derived from an EMBL/GenBank/DDBJ whole genome shotgun (WGS) entry which is preliminary data.</text>
</comment>
<dbReference type="PROSITE" id="PS51676">
    <property type="entry name" value="FF"/>
    <property type="match status" value="2"/>
</dbReference>
<evidence type="ECO:0000256" key="6">
    <source>
        <dbReference type="SAM" id="Coils"/>
    </source>
</evidence>
<feature type="domain" description="FF" evidence="8">
    <location>
        <begin position="370"/>
        <end position="431"/>
    </location>
</feature>
<evidence type="ECO:0000313" key="10">
    <source>
        <dbReference type="Proteomes" id="UP000242146"/>
    </source>
</evidence>
<organism evidence="9 10">
    <name type="scientific">Hesseltinella vesiculosa</name>
    <dbReference type="NCBI Taxonomy" id="101127"/>
    <lineage>
        <taxon>Eukaryota</taxon>
        <taxon>Fungi</taxon>
        <taxon>Fungi incertae sedis</taxon>
        <taxon>Mucoromycota</taxon>
        <taxon>Mucoromycotina</taxon>
        <taxon>Mucoromycetes</taxon>
        <taxon>Mucorales</taxon>
        <taxon>Cunninghamellaceae</taxon>
        <taxon>Hesseltinella</taxon>
    </lineage>
</organism>
<dbReference type="InterPro" id="IPR001202">
    <property type="entry name" value="WW_dom"/>
</dbReference>
<dbReference type="CDD" id="cd00201">
    <property type="entry name" value="WW"/>
    <property type="match status" value="2"/>
</dbReference>
<sequence>MYAGAPASDSSVWKETKAPDGRIYWYNQSTRETTWKKPKELWTDIELALDSCPWKEYTSKDGRKYYSNKASKETTWQMPQAYKDLQAKLRELETAASPSPVPTTPPAAMAPPPARVMANPPPIHIQPIPRPNPSSTYASKPTITATLSGPSSIVVDSPEEAMEAFHDLLRSKGIDDEWTWEDAMREIITDPRYRVFTTTAERKAAFQRFTEMEAKRRREEQEALEKKQADDFFAMLDETPQFKHYSAYRTILPLIAQNPAFTAIASERDRQRTFEDRQHQLRKQEAEHLDTLKAQGRDRFLKQLADYDDASITELPLWKDIYETYVEDEDMRFDGMTPLDYLHVFQDYSQERWVQPLQDQHDREQKQRHYDRLGRDGFKNLLQFLREEGSITVNTQWKEIYPRICNDSRYLQMLGTRGSSPLDLFWDLIDDLELEVIDNRRKVQDYFKDHNEDVSVHTTKEAFVELVQKYPDLQEDLKNADLDLIYEDLHKKVQRRMDKKVKHLCDAILNLQPPVQRGDEWAQVTERLGDDPALADLVDDVEAQASAFQKALQEHQE</sequence>
<comment type="subcellular location">
    <subcellularLocation>
        <location evidence="1">Nucleus</location>
    </subcellularLocation>
</comment>
<name>A0A1X2G6P2_9FUNG</name>
<evidence type="ECO:0000256" key="5">
    <source>
        <dbReference type="ARBA" id="ARBA00023242"/>
    </source>
</evidence>
<dbReference type="Gene3D" id="2.20.70.10">
    <property type="match status" value="2"/>
</dbReference>
<feature type="coiled-coil region" evidence="6">
    <location>
        <begin position="202"/>
        <end position="229"/>
    </location>
</feature>
<proteinExistence type="predicted"/>
<dbReference type="InterPro" id="IPR036517">
    <property type="entry name" value="FF_domain_sf"/>
</dbReference>
<dbReference type="InterPro" id="IPR002713">
    <property type="entry name" value="FF_domain"/>
</dbReference>
<evidence type="ECO:0008006" key="11">
    <source>
        <dbReference type="Google" id="ProtNLM"/>
    </source>
</evidence>
<evidence type="ECO:0000256" key="1">
    <source>
        <dbReference type="ARBA" id="ARBA00004123"/>
    </source>
</evidence>
<dbReference type="SUPFAM" id="SSF51045">
    <property type="entry name" value="WW domain"/>
    <property type="match status" value="2"/>
</dbReference>
<dbReference type="Pfam" id="PF00397">
    <property type="entry name" value="WW"/>
    <property type="match status" value="2"/>
</dbReference>
<keyword evidence="5" id="KW-0539">Nucleus</keyword>
<evidence type="ECO:0000256" key="2">
    <source>
        <dbReference type="ARBA" id="ARBA00022664"/>
    </source>
</evidence>
<evidence type="ECO:0000259" key="8">
    <source>
        <dbReference type="PROSITE" id="PS51676"/>
    </source>
</evidence>
<dbReference type="PANTHER" id="PTHR11864:SF0">
    <property type="entry name" value="PRP40 PRE-MRNA PROCESSING FACTOR 40 HOMOLOG A (YEAST)"/>
    <property type="match status" value="1"/>
</dbReference>
<evidence type="ECO:0000256" key="4">
    <source>
        <dbReference type="ARBA" id="ARBA00023187"/>
    </source>
</evidence>
<dbReference type="GO" id="GO:0045292">
    <property type="term" value="P:mRNA cis splicing, via spliceosome"/>
    <property type="evidence" value="ECO:0007669"/>
    <property type="project" value="InterPro"/>
</dbReference>
<dbReference type="OrthoDB" id="187617at2759"/>
<dbReference type="Proteomes" id="UP000242146">
    <property type="component" value="Unassembled WGS sequence"/>
</dbReference>
<feature type="domain" description="WW" evidence="7">
    <location>
        <begin position="53"/>
        <end position="81"/>
    </location>
</feature>
<dbReference type="PANTHER" id="PTHR11864">
    <property type="entry name" value="PRE-MRNA-PROCESSING PROTEIN PRP40"/>
    <property type="match status" value="1"/>
</dbReference>
<feature type="domain" description="FF" evidence="8">
    <location>
        <begin position="156"/>
        <end position="212"/>
    </location>
</feature>
<dbReference type="SMART" id="SM00441">
    <property type="entry name" value="FF"/>
    <property type="match status" value="3"/>
</dbReference>
<reference evidence="9 10" key="1">
    <citation type="submission" date="2016-07" db="EMBL/GenBank/DDBJ databases">
        <title>Pervasive Adenine N6-methylation of Active Genes in Fungi.</title>
        <authorList>
            <consortium name="DOE Joint Genome Institute"/>
            <person name="Mondo S.J."/>
            <person name="Dannebaum R.O."/>
            <person name="Kuo R.C."/>
            <person name="Labutti K."/>
            <person name="Haridas S."/>
            <person name="Kuo A."/>
            <person name="Salamov A."/>
            <person name="Ahrendt S.R."/>
            <person name="Lipzen A."/>
            <person name="Sullivan W."/>
            <person name="Andreopoulos W.B."/>
            <person name="Clum A."/>
            <person name="Lindquist E."/>
            <person name="Daum C."/>
            <person name="Ramamoorthy G.K."/>
            <person name="Gryganskyi A."/>
            <person name="Culley D."/>
            <person name="Magnuson J.K."/>
            <person name="James T.Y."/>
            <person name="O'Malley M.A."/>
            <person name="Stajich J.E."/>
            <person name="Spatafora J.W."/>
            <person name="Visel A."/>
            <person name="Grigoriev I.V."/>
        </authorList>
    </citation>
    <scope>NUCLEOTIDE SEQUENCE [LARGE SCALE GENOMIC DNA]</scope>
    <source>
        <strain evidence="9 10">NRRL 3301</strain>
    </source>
</reference>
<feature type="domain" description="WW" evidence="7">
    <location>
        <begin position="13"/>
        <end position="40"/>
    </location>
</feature>
<dbReference type="PROSITE" id="PS50020">
    <property type="entry name" value="WW_DOMAIN_2"/>
    <property type="match status" value="2"/>
</dbReference>
<dbReference type="SUPFAM" id="SSF81698">
    <property type="entry name" value="FF domain"/>
    <property type="match status" value="3"/>
</dbReference>
<dbReference type="GO" id="GO:0003723">
    <property type="term" value="F:RNA binding"/>
    <property type="evidence" value="ECO:0007669"/>
    <property type="project" value="TreeGrafter"/>
</dbReference>
<gene>
    <name evidence="9" type="ORF">DM01DRAFT_1327632</name>
</gene>
<dbReference type="PROSITE" id="PS01159">
    <property type="entry name" value="WW_DOMAIN_1"/>
    <property type="match status" value="2"/>
</dbReference>
<dbReference type="InterPro" id="IPR039726">
    <property type="entry name" value="Prp40-like"/>
</dbReference>
<dbReference type="STRING" id="101127.A0A1X2G6P2"/>
<dbReference type="EMBL" id="MCGT01000037">
    <property type="protein sequence ID" value="ORX46495.1"/>
    <property type="molecule type" value="Genomic_DNA"/>
</dbReference>
<dbReference type="Gene3D" id="1.10.10.440">
    <property type="entry name" value="FF domain"/>
    <property type="match status" value="3"/>
</dbReference>
<keyword evidence="3" id="KW-0677">Repeat</keyword>
<dbReference type="SMART" id="SM00456">
    <property type="entry name" value="WW"/>
    <property type="match status" value="2"/>
</dbReference>
<dbReference type="InterPro" id="IPR036020">
    <property type="entry name" value="WW_dom_sf"/>
</dbReference>
<protein>
    <recommendedName>
        <fullName evidence="11">WW domain-containing protein</fullName>
    </recommendedName>
</protein>
<dbReference type="AlphaFoldDB" id="A0A1X2G6P2"/>
<dbReference type="Pfam" id="PF01846">
    <property type="entry name" value="FF"/>
    <property type="match status" value="3"/>
</dbReference>
<dbReference type="GO" id="GO:0071004">
    <property type="term" value="C:U2-type prespliceosome"/>
    <property type="evidence" value="ECO:0007669"/>
    <property type="project" value="TreeGrafter"/>
</dbReference>
<keyword evidence="6" id="KW-0175">Coiled coil</keyword>
<accession>A0A1X2G6P2</accession>
<evidence type="ECO:0000256" key="3">
    <source>
        <dbReference type="ARBA" id="ARBA00022737"/>
    </source>
</evidence>